<feature type="domain" description="Carboxyltransferase" evidence="4">
    <location>
        <begin position="25"/>
        <end position="300"/>
    </location>
</feature>
<proteinExistence type="predicted"/>
<dbReference type="PANTHER" id="PTHR43309:SF5">
    <property type="entry name" value="5-OXOPROLINASE SUBUNIT C"/>
    <property type="match status" value="1"/>
</dbReference>
<dbReference type="PANTHER" id="PTHR43309">
    <property type="entry name" value="5-OXOPROLINASE SUBUNIT C"/>
    <property type="match status" value="1"/>
</dbReference>
<protein>
    <submittedName>
        <fullName evidence="5">Urea amidolyase</fullName>
    </submittedName>
</protein>
<dbReference type="NCBIfam" id="TIGR00724">
    <property type="entry name" value="urea_amlyse_rel"/>
    <property type="match status" value="1"/>
</dbReference>
<name>A0A4Q1B2P2_9BACT</name>
<keyword evidence="1" id="KW-0547">Nucleotide-binding</keyword>
<dbReference type="RefSeq" id="WP_129062075.1">
    <property type="nucleotide sequence ID" value="NZ_NXIE01000004.1"/>
</dbReference>
<evidence type="ECO:0000256" key="3">
    <source>
        <dbReference type="ARBA" id="ARBA00022840"/>
    </source>
</evidence>
<dbReference type="GO" id="GO:0016787">
    <property type="term" value="F:hydrolase activity"/>
    <property type="evidence" value="ECO:0007669"/>
    <property type="project" value="UniProtKB-KW"/>
</dbReference>
<organism evidence="5 6">
    <name type="scientific">Halarcobacter mediterraneus</name>
    <dbReference type="NCBI Taxonomy" id="2023153"/>
    <lineage>
        <taxon>Bacteria</taxon>
        <taxon>Pseudomonadati</taxon>
        <taxon>Campylobacterota</taxon>
        <taxon>Epsilonproteobacteria</taxon>
        <taxon>Campylobacterales</taxon>
        <taxon>Arcobacteraceae</taxon>
        <taxon>Halarcobacter</taxon>
    </lineage>
</organism>
<dbReference type="SUPFAM" id="SSF50891">
    <property type="entry name" value="Cyclophilin-like"/>
    <property type="match status" value="1"/>
</dbReference>
<keyword evidence="2" id="KW-0378">Hydrolase</keyword>
<keyword evidence="6" id="KW-1185">Reference proteome</keyword>
<dbReference type="Gene3D" id="2.40.100.10">
    <property type="entry name" value="Cyclophilin-like"/>
    <property type="match status" value="1"/>
</dbReference>
<dbReference type="GO" id="GO:0016829">
    <property type="term" value="F:lyase activity"/>
    <property type="evidence" value="ECO:0007669"/>
    <property type="project" value="UniProtKB-KW"/>
</dbReference>
<accession>A0A4Q1B2P2</accession>
<evidence type="ECO:0000313" key="5">
    <source>
        <dbReference type="EMBL" id="RXK12209.1"/>
    </source>
</evidence>
<dbReference type="AlphaFoldDB" id="A0A4Q1B2P2"/>
<dbReference type="Proteomes" id="UP000289718">
    <property type="component" value="Unassembled WGS sequence"/>
</dbReference>
<sequence length="303" mass="34347">MSGLEIIKAGIYSTIQDKGRFSYMHLGVTNSGFMDEYAAFACNKLLKNEIHTNLLEILFPNVIFKVKAETTIAITGAKCEFFINNIPLDTWQAYKVKASDEIKIGKIQEGQRVYLAVKDGFDIEKEFGSNSTSMKEKFGGLNGDKLKNGDILPYKESTTFIKRKWKKSFLPKYEKEIVLRVILSYQYEDFDKEALDKFFSSIYTITPDFNSMACKLDGEKISCNISTLVSEAIAFGSIQIPKDGKPIILLKERQTIGGYPKIGTVLNIDCFKLAQMKPGYKVRFKKIGIEEAQQKAKEFLLTF</sequence>
<dbReference type="EMBL" id="NXIE01000004">
    <property type="protein sequence ID" value="RXK12209.1"/>
    <property type="molecule type" value="Genomic_DNA"/>
</dbReference>
<evidence type="ECO:0000259" key="4">
    <source>
        <dbReference type="SMART" id="SM00797"/>
    </source>
</evidence>
<evidence type="ECO:0000256" key="1">
    <source>
        <dbReference type="ARBA" id="ARBA00022741"/>
    </source>
</evidence>
<evidence type="ECO:0000256" key="2">
    <source>
        <dbReference type="ARBA" id="ARBA00022801"/>
    </source>
</evidence>
<dbReference type="OrthoDB" id="9768696at2"/>
<keyword evidence="5" id="KW-0456">Lyase</keyword>
<reference evidence="5 6" key="1">
    <citation type="submission" date="2017-09" db="EMBL/GenBank/DDBJ databases">
        <title>Genomics of the genus Arcobacter.</title>
        <authorList>
            <person name="Perez-Cataluna A."/>
            <person name="Figueras M.J."/>
            <person name="Salas-Masso N."/>
        </authorList>
    </citation>
    <scope>NUCLEOTIDE SEQUENCE [LARGE SCALE GENOMIC DNA]</scope>
    <source>
        <strain evidence="5 6">F156-34</strain>
    </source>
</reference>
<dbReference type="InterPro" id="IPR029000">
    <property type="entry name" value="Cyclophilin-like_dom_sf"/>
</dbReference>
<comment type="caution">
    <text evidence="5">The sequence shown here is derived from an EMBL/GenBank/DDBJ whole genome shotgun (WGS) entry which is preliminary data.</text>
</comment>
<gene>
    <name evidence="5" type="ORF">CP965_10550</name>
</gene>
<dbReference type="InterPro" id="IPR052708">
    <property type="entry name" value="PxpC"/>
</dbReference>
<dbReference type="Pfam" id="PF02626">
    <property type="entry name" value="CT_A_B"/>
    <property type="match status" value="1"/>
</dbReference>
<evidence type="ECO:0000313" key="6">
    <source>
        <dbReference type="Proteomes" id="UP000289718"/>
    </source>
</evidence>
<dbReference type="InterPro" id="IPR003778">
    <property type="entry name" value="CT_A_B"/>
</dbReference>
<keyword evidence="3" id="KW-0067">ATP-binding</keyword>
<dbReference type="SMART" id="SM00797">
    <property type="entry name" value="AHS2"/>
    <property type="match status" value="1"/>
</dbReference>
<dbReference type="GO" id="GO:0005524">
    <property type="term" value="F:ATP binding"/>
    <property type="evidence" value="ECO:0007669"/>
    <property type="project" value="UniProtKB-KW"/>
</dbReference>